<dbReference type="PANTHER" id="PTHR30419:SF30">
    <property type="entry name" value="LYSR FAMILY TRANSCRIPTIONAL REGULATOR"/>
    <property type="match status" value="1"/>
</dbReference>
<evidence type="ECO:0000256" key="3">
    <source>
        <dbReference type="ARBA" id="ARBA00023125"/>
    </source>
</evidence>
<evidence type="ECO:0000313" key="6">
    <source>
        <dbReference type="EMBL" id="RBP41926.1"/>
    </source>
</evidence>
<dbReference type="EMBL" id="QNRQ01000002">
    <property type="protein sequence ID" value="RBP41926.1"/>
    <property type="molecule type" value="Genomic_DNA"/>
</dbReference>
<comment type="caution">
    <text evidence="6">The sequence shown here is derived from an EMBL/GenBank/DDBJ whole genome shotgun (WGS) entry which is preliminary data.</text>
</comment>
<dbReference type="FunFam" id="1.10.10.10:FF:000001">
    <property type="entry name" value="LysR family transcriptional regulator"/>
    <property type="match status" value="1"/>
</dbReference>
<evidence type="ECO:0000256" key="4">
    <source>
        <dbReference type="ARBA" id="ARBA00023163"/>
    </source>
</evidence>
<dbReference type="PRINTS" id="PR00039">
    <property type="entry name" value="HTHLYSR"/>
</dbReference>
<gene>
    <name evidence="6" type="ORF">DFR37_102306</name>
</gene>
<evidence type="ECO:0000259" key="5">
    <source>
        <dbReference type="PROSITE" id="PS50931"/>
    </source>
</evidence>
<comment type="similarity">
    <text evidence="1">Belongs to the LysR transcriptional regulatory family.</text>
</comment>
<keyword evidence="7" id="KW-1185">Reference proteome</keyword>
<keyword evidence="3" id="KW-0238">DNA-binding</keyword>
<dbReference type="InterPro" id="IPR005119">
    <property type="entry name" value="LysR_subst-bd"/>
</dbReference>
<dbReference type="AlphaFoldDB" id="A0A366HJ29"/>
<dbReference type="Gene3D" id="1.10.10.10">
    <property type="entry name" value="Winged helix-like DNA-binding domain superfamily/Winged helix DNA-binding domain"/>
    <property type="match status" value="1"/>
</dbReference>
<proteinExistence type="inferred from homology"/>
<organism evidence="6 7">
    <name type="scientific">Eoetvoesiella caeni</name>
    <dbReference type="NCBI Taxonomy" id="645616"/>
    <lineage>
        <taxon>Bacteria</taxon>
        <taxon>Pseudomonadati</taxon>
        <taxon>Pseudomonadota</taxon>
        <taxon>Betaproteobacteria</taxon>
        <taxon>Burkholderiales</taxon>
        <taxon>Alcaligenaceae</taxon>
        <taxon>Eoetvoesiella</taxon>
    </lineage>
</organism>
<keyword evidence="2" id="KW-0805">Transcription regulation</keyword>
<dbReference type="SUPFAM" id="SSF53850">
    <property type="entry name" value="Periplasmic binding protein-like II"/>
    <property type="match status" value="1"/>
</dbReference>
<dbReference type="GO" id="GO:0003677">
    <property type="term" value="F:DNA binding"/>
    <property type="evidence" value="ECO:0007669"/>
    <property type="project" value="UniProtKB-KW"/>
</dbReference>
<keyword evidence="4" id="KW-0804">Transcription</keyword>
<dbReference type="SUPFAM" id="SSF46785">
    <property type="entry name" value="Winged helix' DNA-binding domain"/>
    <property type="match status" value="1"/>
</dbReference>
<dbReference type="InterPro" id="IPR036388">
    <property type="entry name" value="WH-like_DNA-bd_sf"/>
</dbReference>
<sequence>MRLEQLELLIALAERGSLRAAAVVLNVTQPALSKSLRQLEEELGTALVWRSAKGVRLTTAGELLASRAVTALRELERGREDIAWHMGQAAGQVTVGLSPATAILFAPGAVQRFGKRWPKVKLCIRDALYPLALRQLRSGELDFMLGPVPASGVGNDLLRQVVYHSQEVIATRHGHPLSNARKLTDLVDAGWIVTGPAQGPGDPMHLHMEARGMAPPNVMLECESFSTLLGIMPTLDVVGIVPRSFLDRHGRRAGLVSLPIEDPLPVTTIYAITRTDAPLTLPAQDLFEAFLQEAREFSRRETRSL</sequence>
<name>A0A366HJ29_9BURK</name>
<evidence type="ECO:0000256" key="1">
    <source>
        <dbReference type="ARBA" id="ARBA00009437"/>
    </source>
</evidence>
<dbReference type="PANTHER" id="PTHR30419">
    <property type="entry name" value="HTH-TYPE TRANSCRIPTIONAL REGULATOR YBHD"/>
    <property type="match status" value="1"/>
</dbReference>
<dbReference type="Pfam" id="PF00126">
    <property type="entry name" value="HTH_1"/>
    <property type="match status" value="1"/>
</dbReference>
<dbReference type="InterPro" id="IPR000847">
    <property type="entry name" value="LysR_HTH_N"/>
</dbReference>
<feature type="domain" description="HTH lysR-type" evidence="5">
    <location>
        <begin position="1"/>
        <end position="58"/>
    </location>
</feature>
<dbReference type="GO" id="GO:0003700">
    <property type="term" value="F:DNA-binding transcription factor activity"/>
    <property type="evidence" value="ECO:0007669"/>
    <property type="project" value="InterPro"/>
</dbReference>
<dbReference type="PROSITE" id="PS50931">
    <property type="entry name" value="HTH_LYSR"/>
    <property type="match status" value="1"/>
</dbReference>
<dbReference type="InterPro" id="IPR036390">
    <property type="entry name" value="WH_DNA-bd_sf"/>
</dbReference>
<dbReference type="InterPro" id="IPR050950">
    <property type="entry name" value="HTH-type_LysR_regulators"/>
</dbReference>
<evidence type="ECO:0000313" key="7">
    <source>
        <dbReference type="Proteomes" id="UP000253628"/>
    </source>
</evidence>
<reference evidence="6 7" key="1">
    <citation type="submission" date="2018-06" db="EMBL/GenBank/DDBJ databases">
        <title>Genomic Encyclopedia of Type Strains, Phase IV (KMG-IV): sequencing the most valuable type-strain genomes for metagenomic binning, comparative biology and taxonomic classification.</title>
        <authorList>
            <person name="Goeker M."/>
        </authorList>
    </citation>
    <scope>NUCLEOTIDE SEQUENCE [LARGE SCALE GENOMIC DNA]</scope>
    <source>
        <strain evidence="6 7">DSM 25520</strain>
    </source>
</reference>
<protein>
    <submittedName>
        <fullName evidence="6">LysR family transcriptional regulator</fullName>
    </submittedName>
</protein>
<dbReference type="GO" id="GO:0005829">
    <property type="term" value="C:cytosol"/>
    <property type="evidence" value="ECO:0007669"/>
    <property type="project" value="TreeGrafter"/>
</dbReference>
<accession>A0A366HJ29</accession>
<dbReference type="Pfam" id="PF03466">
    <property type="entry name" value="LysR_substrate"/>
    <property type="match status" value="1"/>
</dbReference>
<dbReference type="RefSeq" id="WP_170139836.1">
    <property type="nucleotide sequence ID" value="NZ_JACCEU010000002.1"/>
</dbReference>
<dbReference type="Gene3D" id="3.40.190.10">
    <property type="entry name" value="Periplasmic binding protein-like II"/>
    <property type="match status" value="2"/>
</dbReference>
<dbReference type="Proteomes" id="UP000253628">
    <property type="component" value="Unassembled WGS sequence"/>
</dbReference>
<evidence type="ECO:0000256" key="2">
    <source>
        <dbReference type="ARBA" id="ARBA00023015"/>
    </source>
</evidence>